<accession>A0A5K7SGM1</accession>
<dbReference type="Proteomes" id="UP001193389">
    <property type="component" value="Chromosome"/>
</dbReference>
<dbReference type="EMBL" id="AP018694">
    <property type="protein sequence ID" value="BBE20646.1"/>
    <property type="molecule type" value="Genomic_DNA"/>
</dbReference>
<evidence type="ECO:0000313" key="1">
    <source>
        <dbReference type="EMBL" id="BBE20646.1"/>
    </source>
</evidence>
<keyword evidence="2" id="KW-1185">Reference proteome</keyword>
<dbReference type="KEGG" id="anf:AQPE_4840"/>
<sequence length="53" mass="6283">MDDIPPGKIFLRKGYKWDETKKDQKYSFHSKIFISTNGMFISSAKYTKGRQYT</sequence>
<proteinExistence type="predicted"/>
<organism evidence="1 2">
    <name type="scientific">Aquipluma nitroreducens</name>
    <dbReference type="NCBI Taxonomy" id="2010828"/>
    <lineage>
        <taxon>Bacteria</taxon>
        <taxon>Pseudomonadati</taxon>
        <taxon>Bacteroidota</taxon>
        <taxon>Bacteroidia</taxon>
        <taxon>Marinilabiliales</taxon>
        <taxon>Prolixibacteraceae</taxon>
        <taxon>Aquipluma</taxon>
    </lineage>
</organism>
<gene>
    <name evidence="1" type="ORF">AQPE_4840</name>
</gene>
<name>A0A5K7SGM1_9BACT</name>
<protein>
    <submittedName>
        <fullName evidence="1">Uncharacterized protein</fullName>
    </submittedName>
</protein>
<dbReference type="AlphaFoldDB" id="A0A5K7SGM1"/>
<evidence type="ECO:0000313" key="2">
    <source>
        <dbReference type="Proteomes" id="UP001193389"/>
    </source>
</evidence>
<reference evidence="1" key="1">
    <citation type="journal article" date="2020" name="Int. J. Syst. Evol. Microbiol.">
        <title>Aquipluma nitroreducens gen. nov. sp. nov., a novel facultatively anaerobic bacterium isolated from a freshwater lake.</title>
        <authorList>
            <person name="Watanabe M."/>
            <person name="Kojima H."/>
            <person name="Fukui M."/>
        </authorList>
    </citation>
    <scope>NUCLEOTIDE SEQUENCE</scope>
    <source>
        <strain evidence="1">MeG22</strain>
    </source>
</reference>